<dbReference type="GeneID" id="30033224"/>
<dbReference type="KEGG" id="slb:AWJ20_1423"/>
<reference evidence="1 2" key="1">
    <citation type="submission" date="2016-02" db="EMBL/GenBank/DDBJ databases">
        <title>Complete genome sequence and transcriptome regulation of the pentose utilising yeast Sugiyamaella lignohabitans.</title>
        <authorList>
            <person name="Bellasio M."/>
            <person name="Peymann A."/>
            <person name="Valli M."/>
            <person name="Sipitzky M."/>
            <person name="Graf A."/>
            <person name="Sauer M."/>
            <person name="Marx H."/>
            <person name="Mattanovich D."/>
        </authorList>
    </citation>
    <scope>NUCLEOTIDE SEQUENCE [LARGE SCALE GENOMIC DNA]</scope>
    <source>
        <strain evidence="1 2">CBS 10342</strain>
    </source>
</reference>
<protein>
    <submittedName>
        <fullName evidence="1">Std1p</fullName>
    </submittedName>
</protein>
<keyword evidence="2" id="KW-1185">Reference proteome</keyword>
<proteinExistence type="predicted"/>
<sequence length="303" mass="34261">MSTMISTMYSTAMSQHIPQSLLSSPTVRVSSPGLGKPSFSHIEHVSKPTTAKVLPLKDLIAKNFSDMYAPEVLADPRLLNDIGRPKFTDRAIVDWTVNDVRSLLIVCELQPEWNGVLPVVQESGYRMMHLPLNASNEQIVDTLVSSDIYKEHNFDKRFLVQTAQYTVEAARRRIVGNQANGNEFAPLSKPEWRNIIENYLLNLGCEAQCRLDYKRVCMQLKRQKQALAKETSSHSSSSNSLLKKALLASSSTSPDFPSYLKNNMNSQKPKPSLTRHEKQVVWVQVQSQLYQRLGLDWEADELV</sequence>
<gene>
    <name evidence="1" type="primary">STD1</name>
    <name evidence="1" type="ORF">AWJ20_1423</name>
</gene>
<dbReference type="InterPro" id="IPR035189">
    <property type="entry name" value="Std1/Mth1"/>
</dbReference>
<accession>A0A167DPK0</accession>
<name>A0A167DPK0_9ASCO</name>
<dbReference type="Pfam" id="PF17235">
    <property type="entry name" value="STD1"/>
    <property type="match status" value="1"/>
</dbReference>
<dbReference type="AlphaFoldDB" id="A0A167DPK0"/>
<evidence type="ECO:0000313" key="2">
    <source>
        <dbReference type="Proteomes" id="UP000189580"/>
    </source>
</evidence>
<evidence type="ECO:0000313" key="1">
    <source>
        <dbReference type="EMBL" id="ANB13142.1"/>
    </source>
</evidence>
<organism evidence="1 2">
    <name type="scientific">Sugiyamaella lignohabitans</name>
    <dbReference type="NCBI Taxonomy" id="796027"/>
    <lineage>
        <taxon>Eukaryota</taxon>
        <taxon>Fungi</taxon>
        <taxon>Dikarya</taxon>
        <taxon>Ascomycota</taxon>
        <taxon>Saccharomycotina</taxon>
        <taxon>Dipodascomycetes</taxon>
        <taxon>Dipodascales</taxon>
        <taxon>Trichomonascaceae</taxon>
        <taxon>Sugiyamaella</taxon>
    </lineage>
</organism>
<dbReference type="Proteomes" id="UP000189580">
    <property type="component" value="Chromosome a"/>
</dbReference>
<dbReference type="EMBL" id="CP014501">
    <property type="protein sequence ID" value="ANB13142.1"/>
    <property type="molecule type" value="Genomic_DNA"/>
</dbReference>
<dbReference type="OrthoDB" id="4081967at2759"/>
<dbReference type="RefSeq" id="XP_018735619.1">
    <property type="nucleotide sequence ID" value="XM_018878302.1"/>
</dbReference>